<comment type="caution">
    <text evidence="2">The sequence shown here is derived from an EMBL/GenBank/DDBJ whole genome shotgun (WGS) entry which is preliminary data.</text>
</comment>
<keyword evidence="3" id="KW-1185">Reference proteome</keyword>
<evidence type="ECO:0000256" key="1">
    <source>
        <dbReference type="SAM" id="Phobius"/>
    </source>
</evidence>
<dbReference type="Pfam" id="PF04976">
    <property type="entry name" value="DmsC"/>
    <property type="match status" value="1"/>
</dbReference>
<dbReference type="RefSeq" id="WP_066177405.1">
    <property type="nucleotide sequence ID" value="NZ_LQZT01000011.1"/>
</dbReference>
<dbReference type="InterPro" id="IPR007059">
    <property type="entry name" value="DmsC"/>
</dbReference>
<proteinExistence type="predicted"/>
<reference evidence="2 3" key="1">
    <citation type="submission" date="2015-12" db="EMBL/GenBank/DDBJ databases">
        <authorList>
            <person name="Shamseldin A."/>
            <person name="Moawad H."/>
            <person name="Abd El-Rahim W.M."/>
            <person name="Sadowsky M.J."/>
        </authorList>
    </citation>
    <scope>NUCLEOTIDE SEQUENCE [LARGE SCALE GENOMIC DNA]</scope>
    <source>
        <strain evidence="2 3">JC234</strain>
    </source>
</reference>
<keyword evidence="1" id="KW-1133">Transmembrane helix</keyword>
<name>A0A1C1YX82_9HYPH</name>
<dbReference type="GO" id="GO:0009390">
    <property type="term" value="C:dimethyl sulfoxide reductase complex"/>
    <property type="evidence" value="ECO:0007669"/>
    <property type="project" value="TreeGrafter"/>
</dbReference>
<organism evidence="2 3">
    <name type="scientific">Hoeflea olei</name>
    <dbReference type="NCBI Taxonomy" id="1480615"/>
    <lineage>
        <taxon>Bacteria</taxon>
        <taxon>Pseudomonadati</taxon>
        <taxon>Pseudomonadota</taxon>
        <taxon>Alphaproteobacteria</taxon>
        <taxon>Hyphomicrobiales</taxon>
        <taxon>Rhizobiaceae</taxon>
        <taxon>Hoeflea</taxon>
    </lineage>
</organism>
<feature type="transmembrane region" description="Helical" evidence="1">
    <location>
        <begin position="38"/>
        <end position="60"/>
    </location>
</feature>
<feature type="transmembrane region" description="Helical" evidence="1">
    <location>
        <begin position="139"/>
        <end position="160"/>
    </location>
</feature>
<dbReference type="Proteomes" id="UP000094795">
    <property type="component" value="Unassembled WGS sequence"/>
</dbReference>
<dbReference type="PANTHER" id="PTHR38095">
    <property type="entry name" value="ANAEROBIC DIMETHYL SULFOXIDE REDUCTASE CHAIN YNFH"/>
    <property type="match status" value="1"/>
</dbReference>
<evidence type="ECO:0000313" key="2">
    <source>
        <dbReference type="EMBL" id="OCW58039.1"/>
    </source>
</evidence>
<gene>
    <name evidence="2" type="ORF">AWJ14_01360</name>
</gene>
<feature type="transmembrane region" description="Helical" evidence="1">
    <location>
        <begin position="81"/>
        <end position="100"/>
    </location>
</feature>
<dbReference type="GO" id="GO:0019645">
    <property type="term" value="P:anaerobic electron transport chain"/>
    <property type="evidence" value="ECO:0007669"/>
    <property type="project" value="InterPro"/>
</dbReference>
<dbReference type="GO" id="GO:0005886">
    <property type="term" value="C:plasma membrane"/>
    <property type="evidence" value="ECO:0007669"/>
    <property type="project" value="TreeGrafter"/>
</dbReference>
<dbReference type="STRING" id="1480615.AWJ14_01360"/>
<protein>
    <submittedName>
        <fullName evidence="2">Dibenzothiophene desulfurase</fullName>
    </submittedName>
</protein>
<feature type="transmembrane region" description="Helical" evidence="1">
    <location>
        <begin position="166"/>
        <end position="184"/>
    </location>
</feature>
<feature type="transmembrane region" description="Helical" evidence="1">
    <location>
        <begin position="243"/>
        <end position="262"/>
    </location>
</feature>
<dbReference type="GO" id="GO:0009389">
    <property type="term" value="F:dimethyl sulfoxide reductase activity"/>
    <property type="evidence" value="ECO:0007669"/>
    <property type="project" value="TreeGrafter"/>
</dbReference>
<dbReference type="EMBL" id="LQZT01000011">
    <property type="protein sequence ID" value="OCW58039.1"/>
    <property type="molecule type" value="Genomic_DNA"/>
</dbReference>
<keyword evidence="1" id="KW-0812">Transmembrane</keyword>
<evidence type="ECO:0000313" key="3">
    <source>
        <dbReference type="Proteomes" id="UP000094795"/>
    </source>
</evidence>
<dbReference type="PANTHER" id="PTHR38095:SF1">
    <property type="entry name" value="ANAEROBIC DIMETHYL SULFOXIDE REDUCTASE CHAIN YNFH"/>
    <property type="match status" value="1"/>
</dbReference>
<feature type="transmembrane region" description="Helical" evidence="1">
    <location>
        <begin position="268"/>
        <end position="288"/>
    </location>
</feature>
<accession>A0A1C1YX82</accession>
<keyword evidence="1" id="KW-0472">Membrane</keyword>
<dbReference type="OrthoDB" id="5520897at2"/>
<sequence length="303" mass="32057">MHPAVSVIFFTVLSGAGFGMILLLGLGFEIDGGAGRAFVVSLVAGGLAVAGLLASVFHLGHPERALRALSQWRSSWLSREGIAAIATLVLFGLYALVWMTTGDRPALLGGAAALGALVTVFTTSMIYAQLRTVPHWNSALTPAVYLGFALSSGWLVATALGGAATAGLWGLALVALAWALKWAWWVRASRSRLSTAASSPETATGLGFLGRVRLLERPHTGENYLTREMVHVIGRKHARRLRALALVLGCAVPLLCLALIHVTGAPAVLTLLPALSMIVGLLAERWLFFAEAEHAVSLYYGNR</sequence>
<feature type="transmembrane region" description="Helical" evidence="1">
    <location>
        <begin position="106"/>
        <end position="127"/>
    </location>
</feature>
<feature type="transmembrane region" description="Helical" evidence="1">
    <location>
        <begin position="7"/>
        <end position="26"/>
    </location>
</feature>
<dbReference type="AlphaFoldDB" id="A0A1C1YX82"/>